<protein>
    <submittedName>
        <fullName evidence="1">Alpha/beta fold hydrolase</fullName>
    </submittedName>
</protein>
<evidence type="ECO:0000313" key="2">
    <source>
        <dbReference type="Proteomes" id="UP000707477"/>
    </source>
</evidence>
<accession>A0ABX1L7Y7</accession>
<gene>
    <name evidence="1" type="ORF">HEQ44_09525</name>
</gene>
<proteinExistence type="predicted"/>
<dbReference type="RefSeq" id="WP_168850160.1">
    <property type="nucleotide sequence ID" value="NZ_JAAVSD010000030.1"/>
</dbReference>
<keyword evidence="2" id="KW-1185">Reference proteome</keyword>
<organism evidence="1 2">
    <name type="scientific">Levilactobacillus tujiorum</name>
    <dbReference type="NCBI Taxonomy" id="2912243"/>
    <lineage>
        <taxon>Bacteria</taxon>
        <taxon>Bacillati</taxon>
        <taxon>Bacillota</taxon>
        <taxon>Bacilli</taxon>
        <taxon>Lactobacillales</taxon>
        <taxon>Lactobacillaceae</taxon>
        <taxon>Levilactobacillus</taxon>
    </lineage>
</organism>
<dbReference type="Gene3D" id="3.40.50.1820">
    <property type="entry name" value="alpha/beta hydrolase"/>
    <property type="match status" value="1"/>
</dbReference>
<dbReference type="EMBL" id="JAAVSD010000030">
    <property type="protein sequence ID" value="NLR30429.1"/>
    <property type="molecule type" value="Genomic_DNA"/>
</dbReference>
<dbReference type="Pfam" id="PF06028">
    <property type="entry name" value="DUF915"/>
    <property type="match status" value="1"/>
</dbReference>
<dbReference type="GO" id="GO:0016787">
    <property type="term" value="F:hydrolase activity"/>
    <property type="evidence" value="ECO:0007669"/>
    <property type="project" value="UniProtKB-KW"/>
</dbReference>
<sequence>MSLKWRWLSVGFIGGWLSYRWWCQLAVAPQPLAQRRSDVDYSKTPTLFVPGWGGHAWTYNRLLHWLAMQGYGHKVLTVRVDWHGHLHFSGQWQPTETNPLIQVLFDHSLTRSYQPQIDWITAILRALKQQYGVTAYNVVAHSWGGSAAIHSVVSEQRSGTLPRLHRMILLGAPVDEGRPGGAVDVAYQRLHAARHRLRSLDATVINVYGTLAGRQTDGSVPVYQVTALRDILRGGSVTYHEVHLARTSHGQLHASPKVWRFIGESLWGQTKKPLTRD</sequence>
<comment type="caution">
    <text evidence="1">The sequence shown here is derived from an EMBL/GenBank/DDBJ whole genome shotgun (WGS) entry which is preliminary data.</text>
</comment>
<dbReference type="InterPro" id="IPR010315">
    <property type="entry name" value="DUF915_hydro-like"/>
</dbReference>
<keyword evidence="1" id="KW-0378">Hydrolase</keyword>
<name>A0ABX1L7Y7_9LACO</name>
<evidence type="ECO:0000313" key="1">
    <source>
        <dbReference type="EMBL" id="NLR30429.1"/>
    </source>
</evidence>
<reference evidence="1 2" key="1">
    <citation type="submission" date="2020-03" db="EMBL/GenBank/DDBJ databases">
        <authorList>
            <person name="Zhang Z."/>
            <person name="Guo Z."/>
            <person name="Hou Q."/>
            <person name="Shen X."/>
        </authorList>
    </citation>
    <scope>NUCLEOTIDE SEQUENCE [LARGE SCALE GENOMIC DNA]</scope>
    <source>
        <strain evidence="1 2">HBUAS51329</strain>
    </source>
</reference>
<dbReference type="Proteomes" id="UP000707477">
    <property type="component" value="Unassembled WGS sequence"/>
</dbReference>
<dbReference type="SUPFAM" id="SSF53474">
    <property type="entry name" value="alpha/beta-Hydrolases"/>
    <property type="match status" value="1"/>
</dbReference>
<dbReference type="InterPro" id="IPR029058">
    <property type="entry name" value="AB_hydrolase_fold"/>
</dbReference>